<accession>A0AAV7REU6</accession>
<evidence type="ECO:0000256" key="1">
    <source>
        <dbReference type="SAM" id="MobiDB-lite"/>
    </source>
</evidence>
<comment type="caution">
    <text evidence="2">The sequence shown here is derived from an EMBL/GenBank/DDBJ whole genome shotgun (WGS) entry which is preliminary data.</text>
</comment>
<dbReference type="AlphaFoldDB" id="A0AAV7REU6"/>
<organism evidence="2 3">
    <name type="scientific">Pleurodeles waltl</name>
    <name type="common">Iberian ribbed newt</name>
    <dbReference type="NCBI Taxonomy" id="8319"/>
    <lineage>
        <taxon>Eukaryota</taxon>
        <taxon>Metazoa</taxon>
        <taxon>Chordata</taxon>
        <taxon>Craniata</taxon>
        <taxon>Vertebrata</taxon>
        <taxon>Euteleostomi</taxon>
        <taxon>Amphibia</taxon>
        <taxon>Batrachia</taxon>
        <taxon>Caudata</taxon>
        <taxon>Salamandroidea</taxon>
        <taxon>Salamandridae</taxon>
        <taxon>Pleurodelinae</taxon>
        <taxon>Pleurodeles</taxon>
    </lineage>
</organism>
<keyword evidence="3" id="KW-1185">Reference proteome</keyword>
<name>A0AAV7REU6_PLEWA</name>
<proteinExistence type="predicted"/>
<gene>
    <name evidence="2" type="ORF">NDU88_002223</name>
</gene>
<reference evidence="2" key="1">
    <citation type="journal article" date="2022" name="bioRxiv">
        <title>Sequencing and chromosome-scale assembly of the giantPleurodeles waltlgenome.</title>
        <authorList>
            <person name="Brown T."/>
            <person name="Elewa A."/>
            <person name="Iarovenko S."/>
            <person name="Subramanian E."/>
            <person name="Araus A.J."/>
            <person name="Petzold A."/>
            <person name="Susuki M."/>
            <person name="Suzuki K.-i.T."/>
            <person name="Hayashi T."/>
            <person name="Toyoda A."/>
            <person name="Oliveira C."/>
            <person name="Osipova E."/>
            <person name="Leigh N.D."/>
            <person name="Simon A."/>
            <person name="Yun M.H."/>
        </authorList>
    </citation>
    <scope>NUCLEOTIDE SEQUENCE</scope>
    <source>
        <strain evidence="2">20211129_DDA</strain>
        <tissue evidence="2">Liver</tissue>
    </source>
</reference>
<dbReference type="EMBL" id="JANPWB010000009">
    <property type="protein sequence ID" value="KAJ1149413.1"/>
    <property type="molecule type" value="Genomic_DNA"/>
</dbReference>
<sequence>MLVKPSRGLRVSVPGTFPPGRLEDEAQDGSTQPGACDLELAGEACPQHSGLPDPSWYSTLEEGSAHTRAWQGLVRAHELCHAGEASLGSPGPCPGRLATQWAGGPCPG</sequence>
<protein>
    <submittedName>
        <fullName evidence="2">Uncharacterized protein</fullName>
    </submittedName>
</protein>
<dbReference type="Proteomes" id="UP001066276">
    <property type="component" value="Chromosome 5"/>
</dbReference>
<evidence type="ECO:0000313" key="2">
    <source>
        <dbReference type="EMBL" id="KAJ1149413.1"/>
    </source>
</evidence>
<feature type="region of interest" description="Disordered" evidence="1">
    <location>
        <begin position="1"/>
        <end position="35"/>
    </location>
</feature>
<evidence type="ECO:0000313" key="3">
    <source>
        <dbReference type="Proteomes" id="UP001066276"/>
    </source>
</evidence>